<evidence type="ECO:0000313" key="1">
    <source>
        <dbReference type="EMBL" id="CAB5382716.1"/>
    </source>
</evidence>
<dbReference type="Proteomes" id="UP000684084">
    <property type="component" value="Unassembled WGS sequence"/>
</dbReference>
<reference evidence="1" key="1">
    <citation type="submission" date="2020-05" db="EMBL/GenBank/DDBJ databases">
        <authorList>
            <person name="Rincon C."/>
            <person name="Sanders R I."/>
            <person name="Robbins C."/>
            <person name="Chaturvedi A."/>
        </authorList>
    </citation>
    <scope>NUCLEOTIDE SEQUENCE</scope>
    <source>
        <strain evidence="1">CHB12</strain>
    </source>
</reference>
<comment type="caution">
    <text evidence="1">The sequence shown here is derived from an EMBL/GenBank/DDBJ whole genome shotgun (WGS) entry which is preliminary data.</text>
</comment>
<evidence type="ECO:0000313" key="2">
    <source>
        <dbReference type="Proteomes" id="UP000684084"/>
    </source>
</evidence>
<gene>
    <name evidence="1" type="ORF">CHRIB12_LOCUS18075</name>
</gene>
<accession>A0A916EEZ6</accession>
<dbReference type="AlphaFoldDB" id="A0A916EEZ6"/>
<protein>
    <submittedName>
        <fullName evidence="1">Uncharacterized protein</fullName>
    </submittedName>
</protein>
<dbReference type="OrthoDB" id="2321625at2759"/>
<proteinExistence type="predicted"/>
<name>A0A916EEZ6_9GLOM</name>
<dbReference type="EMBL" id="CAGKOT010000047">
    <property type="protein sequence ID" value="CAB5382716.1"/>
    <property type="molecule type" value="Genomic_DNA"/>
</dbReference>
<sequence length="122" mass="13912">MKSDSEFKWIDYGNNSTFTGDPIAGDADNNFFRSLQNYIEKQSDIKAKISIPDLLGLNIYENAIYLRGAVSHLHGSVFLSSKKAYKISTKLDRFAKSLNKRTLKLDEEFSKDDDNHPIAKLY</sequence>
<organism evidence="1 2">
    <name type="scientific">Rhizophagus irregularis</name>
    <dbReference type="NCBI Taxonomy" id="588596"/>
    <lineage>
        <taxon>Eukaryota</taxon>
        <taxon>Fungi</taxon>
        <taxon>Fungi incertae sedis</taxon>
        <taxon>Mucoromycota</taxon>
        <taxon>Glomeromycotina</taxon>
        <taxon>Glomeromycetes</taxon>
        <taxon>Glomerales</taxon>
        <taxon>Glomeraceae</taxon>
        <taxon>Rhizophagus</taxon>
    </lineage>
</organism>